<keyword evidence="1" id="KW-0812">Transmembrane</keyword>
<dbReference type="GO" id="GO:0044877">
    <property type="term" value="F:protein-containing complex binding"/>
    <property type="evidence" value="ECO:0007669"/>
    <property type="project" value="TreeGrafter"/>
</dbReference>
<evidence type="ECO:0000259" key="2">
    <source>
        <dbReference type="Pfam" id="PF01370"/>
    </source>
</evidence>
<keyword evidence="1" id="KW-0472">Membrane</keyword>
<feature type="domain" description="NAD-dependent epimerase/dehydratase" evidence="2">
    <location>
        <begin position="93"/>
        <end position="215"/>
    </location>
</feature>
<comment type="caution">
    <text evidence="3">The sequence shown here is derived from an EMBL/GenBank/DDBJ whole genome shotgun (WGS) entry which is preliminary data.</text>
</comment>
<evidence type="ECO:0000313" key="3">
    <source>
        <dbReference type="EMBL" id="MBK7953296.1"/>
    </source>
</evidence>
<dbReference type="SUPFAM" id="SSF51735">
    <property type="entry name" value="NAD(P)-binding Rossmann-fold domains"/>
    <property type="match status" value="1"/>
</dbReference>
<sequence length="309" mass="33858">MQTEANSAHRTTLGVIGASSLVGGCLLPLLVRAGRPATAFSRKLHQSRADGVEWVRLPVPGDSAGLTQLLQSSSGIAHWICLAPIWVLAEHFELLEAHGAKRIVALSSSSRFTKQDSSVADEQALARRLVDGEERLQTWAAGRGVESVILRPTLIYGLGQDKNISEMARFIQRFGFFPLLGKAMGARQPVHAQDVAMACFAALNCAVAANRAYSISGGETLPYREMVGRVFTVLQRRPRLVTIPLPVFRCTVALLHCLPRYRQWSAGMAERMNRDLVFDHADASRDFGFTPRPFRLTPADLPRCAAASR</sequence>
<dbReference type="InterPro" id="IPR001509">
    <property type="entry name" value="Epimerase_deHydtase"/>
</dbReference>
<dbReference type="AlphaFoldDB" id="A0A935T7X2"/>
<organism evidence="3 4">
    <name type="scientific">Candidatus Accumulibacter affinis</name>
    <dbReference type="NCBI Taxonomy" id="2954384"/>
    <lineage>
        <taxon>Bacteria</taxon>
        <taxon>Pseudomonadati</taxon>
        <taxon>Pseudomonadota</taxon>
        <taxon>Betaproteobacteria</taxon>
        <taxon>Candidatus Accumulibacter</taxon>
    </lineage>
</organism>
<accession>A0A935T7X2</accession>
<dbReference type="InterPro" id="IPR051207">
    <property type="entry name" value="ComplexI_NDUFA9_subunit"/>
</dbReference>
<evidence type="ECO:0000256" key="1">
    <source>
        <dbReference type="SAM" id="Phobius"/>
    </source>
</evidence>
<evidence type="ECO:0000313" key="4">
    <source>
        <dbReference type="Proteomes" id="UP000706151"/>
    </source>
</evidence>
<dbReference type="Pfam" id="PF01370">
    <property type="entry name" value="Epimerase"/>
    <property type="match status" value="1"/>
</dbReference>
<reference evidence="3 4" key="1">
    <citation type="submission" date="2020-10" db="EMBL/GenBank/DDBJ databases">
        <title>Connecting structure to function with the recovery of over 1000 high-quality activated sludge metagenome-assembled genomes encoding full-length rRNA genes using long-read sequencing.</title>
        <authorList>
            <person name="Singleton C.M."/>
            <person name="Petriglieri F."/>
            <person name="Kristensen J.M."/>
            <person name="Kirkegaard R.H."/>
            <person name="Michaelsen T.Y."/>
            <person name="Andersen M.H."/>
            <person name="Karst S.M."/>
            <person name="Dueholm M.S."/>
            <person name="Nielsen P.H."/>
            <person name="Albertsen M."/>
        </authorList>
    </citation>
    <scope>NUCLEOTIDE SEQUENCE [LARGE SCALE GENOMIC DNA]</scope>
    <source>
        <strain evidence="3">Fred_18-Q3-R57-64_BAT3C.720</strain>
    </source>
</reference>
<dbReference type="PANTHER" id="PTHR12126:SF11">
    <property type="entry name" value="NADH DEHYDROGENASE [UBIQUINONE] 1 ALPHA SUBCOMPLEX SUBUNIT 9, MITOCHONDRIAL"/>
    <property type="match status" value="1"/>
</dbReference>
<dbReference type="Proteomes" id="UP000706151">
    <property type="component" value="Unassembled WGS sequence"/>
</dbReference>
<gene>
    <name evidence="3" type="ORF">IPK02_04545</name>
</gene>
<dbReference type="PANTHER" id="PTHR12126">
    <property type="entry name" value="NADH-UBIQUINONE OXIDOREDUCTASE 39 KDA SUBUNIT-RELATED"/>
    <property type="match status" value="1"/>
</dbReference>
<proteinExistence type="predicted"/>
<dbReference type="InterPro" id="IPR036291">
    <property type="entry name" value="NAD(P)-bd_dom_sf"/>
</dbReference>
<name>A0A935T7X2_9PROT</name>
<dbReference type="EMBL" id="JADJOT010000003">
    <property type="protein sequence ID" value="MBK7953296.1"/>
    <property type="molecule type" value="Genomic_DNA"/>
</dbReference>
<dbReference type="Gene3D" id="3.40.50.720">
    <property type="entry name" value="NAD(P)-binding Rossmann-like Domain"/>
    <property type="match status" value="1"/>
</dbReference>
<feature type="transmembrane region" description="Helical" evidence="1">
    <location>
        <begin position="12"/>
        <end position="31"/>
    </location>
</feature>
<keyword evidence="1" id="KW-1133">Transmembrane helix</keyword>
<protein>
    <submittedName>
        <fullName evidence="3">NAD-dependent epimerase/dehydratase family protein</fullName>
    </submittedName>
</protein>